<proteinExistence type="predicted"/>
<dbReference type="Gene3D" id="2.30.30.40">
    <property type="entry name" value="SH3 Domains"/>
    <property type="match status" value="3"/>
</dbReference>
<sequence length="639" mass="70095">MSVFTSVPSSGSAPMIANRTTEERMHHWYIDPHSLFLPWRNKRKALVPEERSSSENREGKNSNKPTKPARPSGLVKAVSAENRHGLSPWTPNNSPCAPKAPPTSSEISLGSSAGNGTDQCLPDSNSIHGFEPQALAICDFDTKIDGDLQFKAGDTLLLYEAVDAAWYRGRSLQTGQEGIFPMNHVEVRVPLPGIFLHNTHSKAFHLNSSTPRSSQNSGRQPKVQLFKAVPPVIAMQSKSCSPRKPTLTRVASLSAKYDMLRAPCTNPLTKNTSVTDLTRIPNGNIYAPPISSPGSAVPPDRSLLPPKPHLSLIDRAKFSSNQMIHSTTPPCQTATKPGSNSSVAQLVKALEQQYQQQQQNDSSLSTKAPEKRLVPGPLKKMFSSAPSTPPRTASILSDAPPFGLNKAAQPHGVQLVETPLVAIARQRRRCMTQVHSDLQTAGEFYNHTNTVDFRSNAEMSKREGDNFKSSESTEDELDVTNTNVSFHISSDKDTTDAINDWFVAEYDFSAAEPGDLTVKSGDVVRCIQPLQSVIGPKAVDIPECWLRCRNWFGQEGIVPSTFLRRIVDSEELKTLLNSRPRAEVTYEFEAETADDLNLKTGDIVYLYEAVDSNWYRGESASTGNSGMFPAPFVKVICPL</sequence>
<evidence type="ECO:0000313" key="6">
    <source>
        <dbReference type="EMBL" id="CAL5131964.1"/>
    </source>
</evidence>
<dbReference type="PROSITE" id="PS50002">
    <property type="entry name" value="SH3"/>
    <property type="match status" value="3"/>
</dbReference>
<feature type="coiled-coil region" evidence="3">
    <location>
        <begin position="340"/>
        <end position="367"/>
    </location>
</feature>
<organism evidence="6 7">
    <name type="scientific">Calicophoron daubneyi</name>
    <name type="common">Rumen fluke</name>
    <name type="synonym">Paramphistomum daubneyi</name>
    <dbReference type="NCBI Taxonomy" id="300641"/>
    <lineage>
        <taxon>Eukaryota</taxon>
        <taxon>Metazoa</taxon>
        <taxon>Spiralia</taxon>
        <taxon>Lophotrochozoa</taxon>
        <taxon>Platyhelminthes</taxon>
        <taxon>Trematoda</taxon>
        <taxon>Digenea</taxon>
        <taxon>Plagiorchiida</taxon>
        <taxon>Pronocephalata</taxon>
        <taxon>Paramphistomoidea</taxon>
        <taxon>Paramphistomidae</taxon>
        <taxon>Calicophoron</taxon>
    </lineage>
</organism>
<keyword evidence="1 2" id="KW-0728">SH3 domain</keyword>
<feature type="domain" description="SH3" evidence="5">
    <location>
        <begin position="577"/>
        <end position="638"/>
    </location>
</feature>
<feature type="domain" description="SH3" evidence="5">
    <location>
        <begin position="497"/>
        <end position="568"/>
    </location>
</feature>
<feature type="compositionally biased region" description="Polar residues" evidence="4">
    <location>
        <begin position="102"/>
        <end position="117"/>
    </location>
</feature>
<feature type="compositionally biased region" description="Basic and acidic residues" evidence="4">
    <location>
        <begin position="47"/>
        <end position="61"/>
    </location>
</feature>
<feature type="domain" description="SH3" evidence="5">
    <location>
        <begin position="129"/>
        <end position="190"/>
    </location>
</feature>
<evidence type="ECO:0000313" key="7">
    <source>
        <dbReference type="Proteomes" id="UP001497525"/>
    </source>
</evidence>
<dbReference type="PANTHER" id="PTHR14167">
    <property type="entry name" value="SH3 DOMAIN-CONTAINING"/>
    <property type="match status" value="1"/>
</dbReference>
<keyword evidence="3" id="KW-0175">Coiled coil</keyword>
<evidence type="ECO:0000259" key="5">
    <source>
        <dbReference type="PROSITE" id="PS50002"/>
    </source>
</evidence>
<dbReference type="PANTHER" id="PTHR14167:SF121">
    <property type="entry name" value="LD44138P"/>
    <property type="match status" value="1"/>
</dbReference>
<dbReference type="AlphaFoldDB" id="A0AAV2T463"/>
<evidence type="ECO:0000256" key="3">
    <source>
        <dbReference type="SAM" id="Coils"/>
    </source>
</evidence>
<evidence type="ECO:0000256" key="2">
    <source>
        <dbReference type="PROSITE-ProRule" id="PRU00192"/>
    </source>
</evidence>
<name>A0AAV2T463_CALDB</name>
<protein>
    <recommendedName>
        <fullName evidence="5">SH3 domain-containing protein</fullName>
    </recommendedName>
</protein>
<dbReference type="EMBL" id="CAXLJL010000112">
    <property type="protein sequence ID" value="CAL5131964.1"/>
    <property type="molecule type" value="Genomic_DNA"/>
</dbReference>
<dbReference type="PRINTS" id="PR00452">
    <property type="entry name" value="SH3DOMAIN"/>
</dbReference>
<reference evidence="6" key="1">
    <citation type="submission" date="2024-06" db="EMBL/GenBank/DDBJ databases">
        <authorList>
            <person name="Liu X."/>
            <person name="Lenzi L."/>
            <person name="Haldenby T S."/>
            <person name="Uol C."/>
        </authorList>
    </citation>
    <scope>NUCLEOTIDE SEQUENCE</scope>
</reference>
<dbReference type="Pfam" id="PF00018">
    <property type="entry name" value="SH3_1"/>
    <property type="match status" value="2"/>
</dbReference>
<dbReference type="SUPFAM" id="SSF50044">
    <property type="entry name" value="SH3-domain"/>
    <property type="match status" value="3"/>
</dbReference>
<dbReference type="SMART" id="SM00326">
    <property type="entry name" value="SH3"/>
    <property type="match status" value="3"/>
</dbReference>
<dbReference type="Proteomes" id="UP001497525">
    <property type="component" value="Unassembled WGS sequence"/>
</dbReference>
<gene>
    <name evidence="6" type="ORF">CDAUBV1_LOCUS4491</name>
</gene>
<comment type="caution">
    <text evidence="6">The sequence shown here is derived from an EMBL/GenBank/DDBJ whole genome shotgun (WGS) entry which is preliminary data.</text>
</comment>
<feature type="region of interest" description="Disordered" evidence="4">
    <location>
        <begin position="47"/>
        <end position="117"/>
    </location>
</feature>
<dbReference type="InterPro" id="IPR050384">
    <property type="entry name" value="Endophilin_SH3RF"/>
</dbReference>
<dbReference type="InterPro" id="IPR036028">
    <property type="entry name" value="SH3-like_dom_sf"/>
</dbReference>
<dbReference type="InterPro" id="IPR001452">
    <property type="entry name" value="SH3_domain"/>
</dbReference>
<accession>A0AAV2T463</accession>
<evidence type="ECO:0000256" key="4">
    <source>
        <dbReference type="SAM" id="MobiDB-lite"/>
    </source>
</evidence>
<evidence type="ECO:0000256" key="1">
    <source>
        <dbReference type="ARBA" id="ARBA00022443"/>
    </source>
</evidence>